<comment type="similarity">
    <text evidence="2">Belongs to the cytidine and deoxycytidylate deaminase family.</text>
</comment>
<dbReference type="GO" id="GO:0004132">
    <property type="term" value="F:dCMP deaminase activity"/>
    <property type="evidence" value="ECO:0007669"/>
    <property type="project" value="InterPro"/>
</dbReference>
<comment type="cofactor">
    <cofactor evidence="1 7">
        <name>Zn(2+)</name>
        <dbReference type="ChEBI" id="CHEBI:29105"/>
    </cofactor>
</comment>
<evidence type="ECO:0000256" key="6">
    <source>
        <dbReference type="PIRSR" id="PIRSR006019-1"/>
    </source>
</evidence>
<feature type="domain" description="CMP/dCMP-type deaminase" evidence="8">
    <location>
        <begin position="4"/>
        <end position="150"/>
    </location>
</feature>
<evidence type="ECO:0000256" key="4">
    <source>
        <dbReference type="ARBA" id="ARBA00022801"/>
    </source>
</evidence>
<dbReference type="InterPro" id="IPR016473">
    <property type="entry name" value="dCMP_deaminase"/>
</dbReference>
<dbReference type="InterPro" id="IPR016193">
    <property type="entry name" value="Cytidine_deaminase-like"/>
</dbReference>
<dbReference type="Gene3D" id="3.40.140.10">
    <property type="entry name" value="Cytidine Deaminase, domain 2"/>
    <property type="match status" value="1"/>
</dbReference>
<dbReference type="InterPro" id="IPR002125">
    <property type="entry name" value="CMP_dCMP_dom"/>
</dbReference>
<dbReference type="PROSITE" id="PS00903">
    <property type="entry name" value="CYT_DCMP_DEAMINASES_1"/>
    <property type="match status" value="1"/>
</dbReference>
<evidence type="ECO:0000256" key="5">
    <source>
        <dbReference type="ARBA" id="ARBA00022833"/>
    </source>
</evidence>
<feature type="active site" description="Proton donor" evidence="6">
    <location>
        <position position="86"/>
    </location>
</feature>
<dbReference type="PIRSF" id="PIRSF006019">
    <property type="entry name" value="dCMP_deaminase"/>
    <property type="match status" value="1"/>
</dbReference>
<dbReference type="CDD" id="cd01286">
    <property type="entry name" value="deoxycytidylate_deaminase"/>
    <property type="match status" value="1"/>
</dbReference>
<name>A0A6J7WUZ6_9CAUD</name>
<gene>
    <name evidence="9" type="ORF">UFOVP242_81</name>
</gene>
<dbReference type="PANTHER" id="PTHR11086">
    <property type="entry name" value="DEOXYCYTIDYLATE DEAMINASE-RELATED"/>
    <property type="match status" value="1"/>
</dbReference>
<proteinExistence type="inferred from homology"/>
<evidence type="ECO:0000259" key="8">
    <source>
        <dbReference type="PROSITE" id="PS51747"/>
    </source>
</evidence>
<sequence length="152" mass="16825">MKQKYVEAHMKVAETYASLSSAKRLQVGAIVVKDNRVISIGYNGMPSGWDNVCEDEVIDVQTEYGVGHKLVNTGELKTKPEVLHAETNAIAKLARSNESGLDATMFITHAPCIDCAKLIYQSGISKVYYRHTYRETTGIDFLNKGGIEVEQI</sequence>
<accession>A0A6J7WUZ6</accession>
<evidence type="ECO:0000256" key="7">
    <source>
        <dbReference type="PIRSR" id="PIRSR006019-2"/>
    </source>
</evidence>
<protein>
    <submittedName>
        <fullName evidence="9">ComEB Deoxycytidylate deaminase</fullName>
    </submittedName>
</protein>
<dbReference type="InterPro" id="IPR035105">
    <property type="entry name" value="Deoxycytidylate_deaminase_dom"/>
</dbReference>
<dbReference type="GO" id="GO:0008270">
    <property type="term" value="F:zinc ion binding"/>
    <property type="evidence" value="ECO:0007669"/>
    <property type="project" value="InterPro"/>
</dbReference>
<feature type="binding site" evidence="7">
    <location>
        <position position="112"/>
    </location>
    <ligand>
        <name>Zn(2+)</name>
        <dbReference type="ChEBI" id="CHEBI:29105"/>
        <note>catalytic</note>
    </ligand>
</feature>
<evidence type="ECO:0000256" key="1">
    <source>
        <dbReference type="ARBA" id="ARBA00001947"/>
    </source>
</evidence>
<reference evidence="9" key="1">
    <citation type="submission" date="2020-05" db="EMBL/GenBank/DDBJ databases">
        <authorList>
            <person name="Chiriac C."/>
            <person name="Salcher M."/>
            <person name="Ghai R."/>
            <person name="Kavagutti S V."/>
        </authorList>
    </citation>
    <scope>NUCLEOTIDE SEQUENCE</scope>
</reference>
<evidence type="ECO:0000256" key="3">
    <source>
        <dbReference type="ARBA" id="ARBA00022723"/>
    </source>
</evidence>
<keyword evidence="4" id="KW-0378">Hydrolase</keyword>
<dbReference type="EMBL" id="LR798294">
    <property type="protein sequence ID" value="CAB5221801.1"/>
    <property type="molecule type" value="Genomic_DNA"/>
</dbReference>
<feature type="binding site" evidence="7">
    <location>
        <position position="115"/>
    </location>
    <ligand>
        <name>Zn(2+)</name>
        <dbReference type="ChEBI" id="CHEBI:29105"/>
        <note>catalytic</note>
    </ligand>
</feature>
<dbReference type="PANTHER" id="PTHR11086:SF18">
    <property type="entry name" value="DEOXYCYTIDYLATE DEAMINASE"/>
    <property type="match status" value="1"/>
</dbReference>
<dbReference type="GO" id="GO:0006220">
    <property type="term" value="P:pyrimidine nucleotide metabolic process"/>
    <property type="evidence" value="ECO:0007669"/>
    <property type="project" value="InterPro"/>
</dbReference>
<evidence type="ECO:0000313" key="9">
    <source>
        <dbReference type="EMBL" id="CAB5221801.1"/>
    </source>
</evidence>
<evidence type="ECO:0000256" key="2">
    <source>
        <dbReference type="ARBA" id="ARBA00006576"/>
    </source>
</evidence>
<keyword evidence="5 7" id="KW-0862">Zinc</keyword>
<keyword evidence="3 7" id="KW-0479">Metal-binding</keyword>
<dbReference type="SUPFAM" id="SSF53927">
    <property type="entry name" value="Cytidine deaminase-like"/>
    <property type="match status" value="1"/>
</dbReference>
<organism evidence="9">
    <name type="scientific">uncultured Caudovirales phage</name>
    <dbReference type="NCBI Taxonomy" id="2100421"/>
    <lineage>
        <taxon>Viruses</taxon>
        <taxon>Duplodnaviria</taxon>
        <taxon>Heunggongvirae</taxon>
        <taxon>Uroviricota</taxon>
        <taxon>Caudoviricetes</taxon>
        <taxon>Peduoviridae</taxon>
        <taxon>Maltschvirus</taxon>
        <taxon>Maltschvirus maltsch</taxon>
    </lineage>
</organism>
<feature type="binding site" evidence="7">
    <location>
        <position position="84"/>
    </location>
    <ligand>
        <name>Zn(2+)</name>
        <dbReference type="ChEBI" id="CHEBI:29105"/>
        <note>catalytic</note>
    </ligand>
</feature>
<dbReference type="InterPro" id="IPR016192">
    <property type="entry name" value="APOBEC/CMP_deaminase_Zn-bd"/>
</dbReference>
<dbReference type="PROSITE" id="PS51747">
    <property type="entry name" value="CYT_DCMP_DEAMINASES_2"/>
    <property type="match status" value="1"/>
</dbReference>
<dbReference type="Pfam" id="PF00383">
    <property type="entry name" value="dCMP_cyt_deam_1"/>
    <property type="match status" value="1"/>
</dbReference>
<dbReference type="InterPro" id="IPR015517">
    <property type="entry name" value="dCMP_deaminase-rel"/>
</dbReference>